<dbReference type="Pfam" id="PF20717">
    <property type="entry name" value="DUF6829"/>
    <property type="match status" value="1"/>
</dbReference>
<dbReference type="EMBL" id="JAPQKL010000004">
    <property type="protein sequence ID" value="KAJ5135081.1"/>
    <property type="molecule type" value="Genomic_DNA"/>
</dbReference>
<sequence length="439" mass="49512">MSSQNLRAACADPASLFDRSDEELIHCVRKEFPQEFDRLRRACSIRDDPWTPPSTPSPSSILYRKDHDEVNRTLVGILALRWLHTGQYETFIGSQPSECQLTRASFDWIRQFYTKTITDADELFTLITSLVIKNLGKDPHFALDCRAKTGNDISALNHDAILLAACKASLVPSLAQLSEKNRDDVLRTIELGASFNFGQLAQAENAPVSLGGLRRLKDHEHSFRLRFMLQLIEVAGAAGHMDWTCAKRLTQPVFESYRAVYDACEGVIAGTLSVRNAYDMVLIRRGEALRQDGVRLFNIEKNPDDRALMRLFCMGNVTTNDKALLYEDAWRALEDPVRESLRDALNLDGKRGEPAVQPTYMPALLDRTPDVDYLVRTLCYLARVMNARDVEDPSALVIERSMYDVLEQVVDSKEFRNDPSLLEKVDVPDGVVVLNTAMV</sequence>
<reference evidence="1" key="2">
    <citation type="journal article" date="2023" name="IMA Fungus">
        <title>Comparative genomic study of the Penicillium genus elucidates a diverse pangenome and 15 lateral gene transfer events.</title>
        <authorList>
            <person name="Petersen C."/>
            <person name="Sorensen T."/>
            <person name="Nielsen M.R."/>
            <person name="Sondergaard T.E."/>
            <person name="Sorensen J.L."/>
            <person name="Fitzpatrick D.A."/>
            <person name="Frisvad J.C."/>
            <person name="Nielsen K.L."/>
        </authorList>
    </citation>
    <scope>NUCLEOTIDE SEQUENCE</scope>
    <source>
        <strain evidence="1">IBT 22155</strain>
    </source>
</reference>
<dbReference type="OrthoDB" id="5295627at2759"/>
<reference evidence="1" key="1">
    <citation type="submission" date="2022-11" db="EMBL/GenBank/DDBJ databases">
        <authorList>
            <person name="Petersen C."/>
        </authorList>
    </citation>
    <scope>NUCLEOTIDE SEQUENCE</scope>
    <source>
        <strain evidence="1">IBT 22155</strain>
    </source>
</reference>
<dbReference type="AlphaFoldDB" id="A0A9W9H1H5"/>
<comment type="caution">
    <text evidence="1">The sequence shown here is derived from an EMBL/GenBank/DDBJ whole genome shotgun (WGS) entry which is preliminary data.</text>
</comment>
<gene>
    <name evidence="1" type="ORF">N7515_004359</name>
</gene>
<organism evidence="1 2">
    <name type="scientific">Penicillium bovifimosum</name>
    <dbReference type="NCBI Taxonomy" id="126998"/>
    <lineage>
        <taxon>Eukaryota</taxon>
        <taxon>Fungi</taxon>
        <taxon>Dikarya</taxon>
        <taxon>Ascomycota</taxon>
        <taxon>Pezizomycotina</taxon>
        <taxon>Eurotiomycetes</taxon>
        <taxon>Eurotiomycetidae</taxon>
        <taxon>Eurotiales</taxon>
        <taxon>Aspergillaceae</taxon>
        <taxon>Penicillium</taxon>
    </lineage>
</organism>
<proteinExistence type="predicted"/>
<name>A0A9W9H1H5_9EURO</name>
<dbReference type="RefSeq" id="XP_056522053.1">
    <property type="nucleotide sequence ID" value="XM_056665103.1"/>
</dbReference>
<keyword evidence="2" id="KW-1185">Reference proteome</keyword>
<evidence type="ECO:0000313" key="1">
    <source>
        <dbReference type="EMBL" id="KAJ5135081.1"/>
    </source>
</evidence>
<dbReference type="GeneID" id="81404273"/>
<accession>A0A9W9H1H5</accession>
<protein>
    <submittedName>
        <fullName evidence="1">Uncharacterized protein</fullName>
    </submittedName>
</protein>
<evidence type="ECO:0000313" key="2">
    <source>
        <dbReference type="Proteomes" id="UP001149079"/>
    </source>
</evidence>
<dbReference type="Proteomes" id="UP001149079">
    <property type="component" value="Unassembled WGS sequence"/>
</dbReference>
<dbReference type="InterPro" id="IPR049232">
    <property type="entry name" value="DUF6829"/>
</dbReference>